<organism evidence="1 2">
    <name type="scientific">Vitis vinifera</name>
    <name type="common">Grape</name>
    <dbReference type="NCBI Taxonomy" id="29760"/>
    <lineage>
        <taxon>Eukaryota</taxon>
        <taxon>Viridiplantae</taxon>
        <taxon>Streptophyta</taxon>
        <taxon>Embryophyta</taxon>
        <taxon>Tracheophyta</taxon>
        <taxon>Spermatophyta</taxon>
        <taxon>Magnoliopsida</taxon>
        <taxon>eudicotyledons</taxon>
        <taxon>Gunneridae</taxon>
        <taxon>Pentapetalae</taxon>
        <taxon>rosids</taxon>
        <taxon>Vitales</taxon>
        <taxon>Vitaceae</taxon>
        <taxon>Viteae</taxon>
        <taxon>Vitis</taxon>
    </lineage>
</organism>
<proteinExistence type="predicted"/>
<protein>
    <submittedName>
        <fullName evidence="1">Retrovirus-related Pol polyprotein from transposon RE1</fullName>
    </submittedName>
</protein>
<sequence length="139" mass="16285">MNNPNEEHLEVVYQILLYLKMTPGKGLYLRKGTNEGIEVYSNVDSTRPIQDKRSTTYYYTYAWGNFVTWQSKKQSIVESSVEARFKALVQGIYEEIWLKRLLEELRIEVDRVMSVCCDNLATINIAKNLVHHDRAKHVE</sequence>
<dbReference type="CDD" id="cd09272">
    <property type="entry name" value="RNase_HI_RT_Ty1"/>
    <property type="match status" value="1"/>
</dbReference>
<dbReference type="Proteomes" id="UP000288805">
    <property type="component" value="Unassembled WGS sequence"/>
</dbReference>
<evidence type="ECO:0000313" key="2">
    <source>
        <dbReference type="Proteomes" id="UP000288805"/>
    </source>
</evidence>
<gene>
    <name evidence="1" type="primary">RE1_1028</name>
    <name evidence="1" type="ORF">CK203_025086</name>
</gene>
<comment type="caution">
    <text evidence="1">The sequence shown here is derived from an EMBL/GenBank/DDBJ whole genome shotgun (WGS) entry which is preliminary data.</text>
</comment>
<dbReference type="PANTHER" id="PTHR11439:SF440">
    <property type="entry name" value="INTEGRASE CATALYTIC DOMAIN-CONTAINING PROTEIN"/>
    <property type="match status" value="1"/>
</dbReference>
<accession>A0A438JEW2</accession>
<reference evidence="1 2" key="1">
    <citation type="journal article" date="2018" name="PLoS Genet.">
        <title>Population sequencing reveals clonal diversity and ancestral inbreeding in the grapevine cultivar Chardonnay.</title>
        <authorList>
            <person name="Roach M.J."/>
            <person name="Johnson D.L."/>
            <person name="Bohlmann J."/>
            <person name="van Vuuren H.J."/>
            <person name="Jones S.J."/>
            <person name="Pretorius I.S."/>
            <person name="Schmidt S.A."/>
            <person name="Borneman A.R."/>
        </authorList>
    </citation>
    <scope>NUCLEOTIDE SEQUENCE [LARGE SCALE GENOMIC DNA]</scope>
    <source>
        <strain evidence="2">cv. Chardonnay</strain>
        <tissue evidence="1">Leaf</tissue>
    </source>
</reference>
<dbReference type="AlphaFoldDB" id="A0A438JEW2"/>
<dbReference type="PANTHER" id="PTHR11439">
    <property type="entry name" value="GAG-POL-RELATED RETROTRANSPOSON"/>
    <property type="match status" value="1"/>
</dbReference>
<name>A0A438JEW2_VITVI</name>
<dbReference type="EMBL" id="QGNW01000045">
    <property type="protein sequence ID" value="RVX07485.1"/>
    <property type="molecule type" value="Genomic_DNA"/>
</dbReference>
<evidence type="ECO:0000313" key="1">
    <source>
        <dbReference type="EMBL" id="RVX07485.1"/>
    </source>
</evidence>